<dbReference type="Proteomes" id="UP000222163">
    <property type="component" value="Unassembled WGS sequence"/>
</dbReference>
<evidence type="ECO:0000313" key="3">
    <source>
        <dbReference type="Proteomes" id="UP000222163"/>
    </source>
</evidence>
<feature type="non-terminal residue" evidence="2">
    <location>
        <position position="1"/>
    </location>
</feature>
<accession>A0A2G1BP12</accession>
<feature type="non-terminal residue" evidence="2">
    <location>
        <position position="131"/>
    </location>
</feature>
<sequence>NRVFSDGTALPSSFEDVQVQHRQEKADTALNPALDDRHRSNDRQVSRSGKSARAGQPAPAPEPSPARQEVQTRGAEIRASSKADQTGFDAKAEIVETNDGALASKKSLLRQSGKQVIEDAGAAVDNATGIV</sequence>
<name>A0A2G1BP12_9FLAO</name>
<comment type="caution">
    <text evidence="2">The sequence shown here is derived from an EMBL/GenBank/DDBJ whole genome shotgun (WGS) entry which is preliminary data.</text>
</comment>
<evidence type="ECO:0000256" key="1">
    <source>
        <dbReference type="SAM" id="MobiDB-lite"/>
    </source>
</evidence>
<dbReference type="AlphaFoldDB" id="A0A2G1BP12"/>
<reference evidence="2 3" key="1">
    <citation type="journal article" date="2016" name="Nat. Commun.">
        <title>Microbial interactions lead to rapid micro-scale successions on model marine particles.</title>
        <authorList>
            <person name="Datta M.S."/>
            <person name="Sliwerska E."/>
            <person name="Gore J."/>
            <person name="Polz M.F."/>
            <person name="Cordero O.X."/>
        </authorList>
    </citation>
    <scope>NUCLEOTIDE SEQUENCE [LARGE SCALE GENOMIC DNA]</scope>
    <source>
        <strain evidence="2 3">4G03</strain>
    </source>
</reference>
<feature type="region of interest" description="Disordered" evidence="1">
    <location>
        <begin position="1"/>
        <end position="88"/>
    </location>
</feature>
<protein>
    <submittedName>
        <fullName evidence="2">Conjugal transfer protein TraG</fullName>
    </submittedName>
</protein>
<proteinExistence type="predicted"/>
<feature type="compositionally biased region" description="Basic and acidic residues" evidence="1">
    <location>
        <begin position="34"/>
        <end position="45"/>
    </location>
</feature>
<dbReference type="EMBL" id="PDUU01001102">
    <property type="protein sequence ID" value="PHN95770.1"/>
    <property type="molecule type" value="Genomic_DNA"/>
</dbReference>
<organism evidence="2 3">
    <name type="scientific">Tenacibaculum discolor</name>
    <dbReference type="NCBI Taxonomy" id="361581"/>
    <lineage>
        <taxon>Bacteria</taxon>
        <taxon>Pseudomonadati</taxon>
        <taxon>Bacteroidota</taxon>
        <taxon>Flavobacteriia</taxon>
        <taxon>Flavobacteriales</taxon>
        <taxon>Flavobacteriaceae</taxon>
        <taxon>Tenacibaculum</taxon>
    </lineage>
</organism>
<gene>
    <name evidence="2" type="ORF">CSC81_18765</name>
</gene>
<evidence type="ECO:0000313" key="2">
    <source>
        <dbReference type="EMBL" id="PHN95770.1"/>
    </source>
</evidence>
<feature type="compositionally biased region" description="Basic and acidic residues" evidence="1">
    <location>
        <begin position="18"/>
        <end position="27"/>
    </location>
</feature>